<dbReference type="GeneID" id="63685546"/>
<feature type="signal peptide" evidence="1">
    <location>
        <begin position="1"/>
        <end position="22"/>
    </location>
</feature>
<keyword evidence="1" id="KW-0732">Signal</keyword>
<evidence type="ECO:0000313" key="3">
    <source>
        <dbReference type="Proteomes" id="UP000030653"/>
    </source>
</evidence>
<evidence type="ECO:0000256" key="1">
    <source>
        <dbReference type="SAM" id="SignalP"/>
    </source>
</evidence>
<dbReference type="OrthoDB" id="2575973at2759"/>
<evidence type="ECO:0000313" key="2">
    <source>
        <dbReference type="EMBL" id="EJT99707.1"/>
    </source>
</evidence>
<name>M5G7H3_DACPD</name>
<dbReference type="RefSeq" id="XP_040626605.1">
    <property type="nucleotide sequence ID" value="XM_040770484.1"/>
</dbReference>
<feature type="chain" id="PRO_5004067556" description="Sc15 protein" evidence="1">
    <location>
        <begin position="23"/>
        <end position="190"/>
    </location>
</feature>
<reference evidence="2 3" key="1">
    <citation type="journal article" date="2012" name="Science">
        <title>The Paleozoic origin of enzymatic lignin decomposition reconstructed from 31 fungal genomes.</title>
        <authorList>
            <person name="Floudas D."/>
            <person name="Binder M."/>
            <person name="Riley R."/>
            <person name="Barry K."/>
            <person name="Blanchette R.A."/>
            <person name="Henrissat B."/>
            <person name="Martinez A.T."/>
            <person name="Otillar R."/>
            <person name="Spatafora J.W."/>
            <person name="Yadav J.S."/>
            <person name="Aerts A."/>
            <person name="Benoit I."/>
            <person name="Boyd A."/>
            <person name="Carlson A."/>
            <person name="Copeland A."/>
            <person name="Coutinho P.M."/>
            <person name="de Vries R.P."/>
            <person name="Ferreira P."/>
            <person name="Findley K."/>
            <person name="Foster B."/>
            <person name="Gaskell J."/>
            <person name="Glotzer D."/>
            <person name="Gorecki P."/>
            <person name="Heitman J."/>
            <person name="Hesse C."/>
            <person name="Hori C."/>
            <person name="Igarashi K."/>
            <person name="Jurgens J.A."/>
            <person name="Kallen N."/>
            <person name="Kersten P."/>
            <person name="Kohler A."/>
            <person name="Kuees U."/>
            <person name="Kumar T.K.A."/>
            <person name="Kuo A."/>
            <person name="LaButti K."/>
            <person name="Larrondo L.F."/>
            <person name="Lindquist E."/>
            <person name="Ling A."/>
            <person name="Lombard V."/>
            <person name="Lucas S."/>
            <person name="Lundell T."/>
            <person name="Martin R."/>
            <person name="McLaughlin D.J."/>
            <person name="Morgenstern I."/>
            <person name="Morin E."/>
            <person name="Murat C."/>
            <person name="Nagy L.G."/>
            <person name="Nolan M."/>
            <person name="Ohm R.A."/>
            <person name="Patyshakuliyeva A."/>
            <person name="Rokas A."/>
            <person name="Ruiz-Duenas F.J."/>
            <person name="Sabat G."/>
            <person name="Salamov A."/>
            <person name="Samejima M."/>
            <person name="Schmutz J."/>
            <person name="Slot J.C."/>
            <person name="St John F."/>
            <person name="Stenlid J."/>
            <person name="Sun H."/>
            <person name="Sun S."/>
            <person name="Syed K."/>
            <person name="Tsang A."/>
            <person name="Wiebenga A."/>
            <person name="Young D."/>
            <person name="Pisabarro A."/>
            <person name="Eastwood D.C."/>
            <person name="Martin F."/>
            <person name="Cullen D."/>
            <person name="Grigoriev I.V."/>
            <person name="Hibbett D.S."/>
        </authorList>
    </citation>
    <scope>NUCLEOTIDE SEQUENCE [LARGE SCALE GENOMIC DNA]</scope>
    <source>
        <strain evidence="2 3">DJM-731 SS1</strain>
    </source>
</reference>
<dbReference type="EMBL" id="JH795869">
    <property type="protein sequence ID" value="EJT99707.1"/>
    <property type="molecule type" value="Genomic_DNA"/>
</dbReference>
<gene>
    <name evidence="2" type="ORF">DACRYDRAFT_117890</name>
</gene>
<evidence type="ECO:0008006" key="4">
    <source>
        <dbReference type="Google" id="ProtNLM"/>
    </source>
</evidence>
<protein>
    <recommendedName>
        <fullName evidence="4">Sc15 protein</fullName>
    </recommendedName>
</protein>
<dbReference type="HOGENOM" id="CLU_1427932_0_0_1"/>
<organism evidence="2 3">
    <name type="scientific">Dacryopinax primogenitus (strain DJM 731)</name>
    <name type="common">Brown rot fungus</name>
    <dbReference type="NCBI Taxonomy" id="1858805"/>
    <lineage>
        <taxon>Eukaryota</taxon>
        <taxon>Fungi</taxon>
        <taxon>Dikarya</taxon>
        <taxon>Basidiomycota</taxon>
        <taxon>Agaricomycotina</taxon>
        <taxon>Dacrymycetes</taxon>
        <taxon>Dacrymycetales</taxon>
        <taxon>Dacrymycetaceae</taxon>
        <taxon>Dacryopinax</taxon>
    </lineage>
</organism>
<dbReference type="Proteomes" id="UP000030653">
    <property type="component" value="Unassembled WGS sequence"/>
</dbReference>
<dbReference type="AlphaFoldDB" id="M5G7H3"/>
<accession>M5G7H3</accession>
<sequence>MQLIRFSAFLAGMFALCNLGLAHPALTKGQADQSQITSIMDTLQSTVESAVGSLNGIDPSTATLAQVQPYVTDIEDAFSTAASALSSLNSSGRKRSSVTDVQGRQTAFEKEIAQLVAGLLTDVTNSLTGLLSVQGLGAILPNLDGPLNQTLLGLETLLAGVLNLVSGLLVDVAGLLTALGWGLTLATLGL</sequence>
<proteinExistence type="predicted"/>
<keyword evidence="3" id="KW-1185">Reference proteome</keyword>
<dbReference type="OMA" id="SQITSIM"/>